<dbReference type="InterPro" id="IPR002698">
    <property type="entry name" value="FTHF_cligase"/>
</dbReference>
<feature type="binding site" evidence="4">
    <location>
        <position position="59"/>
    </location>
    <ligand>
        <name>substrate</name>
    </ligand>
</feature>
<accession>A0A1G6KPS2</accession>
<name>A0A1G6KPS2_9BACT</name>
<dbReference type="Pfam" id="PF01812">
    <property type="entry name" value="5-FTHF_cyc-lig"/>
    <property type="match status" value="1"/>
</dbReference>
<evidence type="ECO:0000256" key="1">
    <source>
        <dbReference type="ARBA" id="ARBA00010638"/>
    </source>
</evidence>
<keyword evidence="7" id="KW-1185">Reference proteome</keyword>
<evidence type="ECO:0000256" key="3">
    <source>
        <dbReference type="ARBA" id="ARBA00022840"/>
    </source>
</evidence>
<reference evidence="7" key="1">
    <citation type="submission" date="2016-10" db="EMBL/GenBank/DDBJ databases">
        <authorList>
            <person name="Varghese N."/>
            <person name="Submissions S."/>
        </authorList>
    </citation>
    <scope>NUCLEOTIDE SEQUENCE [LARGE SCALE GENOMIC DNA]</scope>
    <source>
        <strain evidence="7">DSM 8415</strain>
    </source>
</reference>
<keyword evidence="6" id="KW-0436">Ligase</keyword>
<dbReference type="InterPro" id="IPR024185">
    <property type="entry name" value="FTHF_cligase-like_sf"/>
</dbReference>
<protein>
    <recommendedName>
        <fullName evidence="5">5-formyltetrahydrofolate cyclo-ligase</fullName>
        <ecNumber evidence="5">6.3.3.2</ecNumber>
    </recommendedName>
</protein>
<evidence type="ECO:0000256" key="4">
    <source>
        <dbReference type="PIRSR" id="PIRSR006806-1"/>
    </source>
</evidence>
<dbReference type="EMBL" id="FMYU01000004">
    <property type="protein sequence ID" value="SDC32974.1"/>
    <property type="molecule type" value="Genomic_DNA"/>
</dbReference>
<organism evidence="6 7">
    <name type="scientific">Desulfurella multipotens</name>
    <dbReference type="NCBI Taxonomy" id="79269"/>
    <lineage>
        <taxon>Bacteria</taxon>
        <taxon>Pseudomonadati</taxon>
        <taxon>Campylobacterota</taxon>
        <taxon>Desulfurellia</taxon>
        <taxon>Desulfurellales</taxon>
        <taxon>Desulfurellaceae</taxon>
        <taxon>Desulfurella</taxon>
    </lineage>
</organism>
<sequence length="184" mass="21674">MEVYKYTKKQLRRDALNERRLYSKKFVLSKSQIISKKLADFLKNKRIKNVVSYNPINNEVQPNFFIIGNSFNIFFTKMEGKFLRIAKSKSFKKGKFSVLEPFCGIFAFKKNIDCFIVPALAVDKRGYRVGYGLGFYDKLLKNSKALKVGVCFDFQVKNFYIQEDDFDVSLDYIITEKRILKCRR</sequence>
<dbReference type="GO" id="GO:0035999">
    <property type="term" value="P:tetrahydrofolate interconversion"/>
    <property type="evidence" value="ECO:0007669"/>
    <property type="project" value="TreeGrafter"/>
</dbReference>
<feature type="binding site" evidence="4">
    <location>
        <begin position="128"/>
        <end position="136"/>
    </location>
    <ligand>
        <name>ATP</name>
        <dbReference type="ChEBI" id="CHEBI:30616"/>
    </ligand>
</feature>
<dbReference type="GO" id="GO:0009396">
    <property type="term" value="P:folic acid-containing compound biosynthetic process"/>
    <property type="evidence" value="ECO:0007669"/>
    <property type="project" value="TreeGrafter"/>
</dbReference>
<dbReference type="Gene3D" id="3.40.50.10420">
    <property type="entry name" value="NagB/RpiA/CoA transferase-like"/>
    <property type="match status" value="1"/>
</dbReference>
<dbReference type="PANTHER" id="PTHR23407">
    <property type="entry name" value="ATPASE INHIBITOR/5-FORMYLTETRAHYDROFOLATE CYCLO-LIGASE"/>
    <property type="match status" value="1"/>
</dbReference>
<keyword evidence="5" id="KW-0460">Magnesium</keyword>
<comment type="cofactor">
    <cofactor evidence="5">
        <name>Mg(2+)</name>
        <dbReference type="ChEBI" id="CHEBI:18420"/>
    </cofactor>
</comment>
<dbReference type="RefSeq" id="WP_025391527.1">
    <property type="nucleotide sequence ID" value="NZ_FMYU01000004.1"/>
</dbReference>
<dbReference type="EC" id="6.3.3.2" evidence="5"/>
<keyword evidence="2 4" id="KW-0547">Nucleotide-binding</keyword>
<keyword evidence="5" id="KW-0479">Metal-binding</keyword>
<dbReference type="OrthoDB" id="9801938at2"/>
<evidence type="ECO:0000256" key="5">
    <source>
        <dbReference type="RuleBase" id="RU361279"/>
    </source>
</evidence>
<comment type="similarity">
    <text evidence="1 5">Belongs to the 5-formyltetrahydrofolate cyclo-ligase family.</text>
</comment>
<dbReference type="Proteomes" id="UP000199411">
    <property type="component" value="Unassembled WGS sequence"/>
</dbReference>
<gene>
    <name evidence="6" type="ORF">SAMN05660835_00655</name>
</gene>
<dbReference type="GO" id="GO:0046872">
    <property type="term" value="F:metal ion binding"/>
    <property type="evidence" value="ECO:0007669"/>
    <property type="project" value="UniProtKB-KW"/>
</dbReference>
<dbReference type="PANTHER" id="PTHR23407:SF1">
    <property type="entry name" value="5-FORMYLTETRAHYDROFOLATE CYCLO-LIGASE"/>
    <property type="match status" value="1"/>
</dbReference>
<evidence type="ECO:0000313" key="6">
    <source>
        <dbReference type="EMBL" id="SDC32974.1"/>
    </source>
</evidence>
<evidence type="ECO:0000313" key="7">
    <source>
        <dbReference type="Proteomes" id="UP000199411"/>
    </source>
</evidence>
<proteinExistence type="inferred from homology"/>
<evidence type="ECO:0000256" key="2">
    <source>
        <dbReference type="ARBA" id="ARBA00022741"/>
    </source>
</evidence>
<dbReference type="AlphaFoldDB" id="A0A1G6KPS2"/>
<dbReference type="NCBIfam" id="TIGR02727">
    <property type="entry name" value="MTHFS_bact"/>
    <property type="match status" value="1"/>
</dbReference>
<keyword evidence="3 4" id="KW-0067">ATP-binding</keyword>
<dbReference type="SUPFAM" id="SSF100950">
    <property type="entry name" value="NagB/RpiA/CoA transferase-like"/>
    <property type="match status" value="1"/>
</dbReference>
<dbReference type="InterPro" id="IPR037171">
    <property type="entry name" value="NagB/RpiA_transferase-like"/>
</dbReference>
<feature type="binding site" evidence="4">
    <location>
        <begin position="8"/>
        <end position="12"/>
    </location>
    <ligand>
        <name>ATP</name>
        <dbReference type="ChEBI" id="CHEBI:30616"/>
    </ligand>
</feature>
<dbReference type="GO" id="GO:0005524">
    <property type="term" value="F:ATP binding"/>
    <property type="evidence" value="ECO:0007669"/>
    <property type="project" value="UniProtKB-KW"/>
</dbReference>
<comment type="catalytic activity">
    <reaction evidence="5">
        <text>(6S)-5-formyl-5,6,7,8-tetrahydrofolate + ATP = (6R)-5,10-methenyltetrahydrofolate + ADP + phosphate</text>
        <dbReference type="Rhea" id="RHEA:10488"/>
        <dbReference type="ChEBI" id="CHEBI:30616"/>
        <dbReference type="ChEBI" id="CHEBI:43474"/>
        <dbReference type="ChEBI" id="CHEBI:57455"/>
        <dbReference type="ChEBI" id="CHEBI:57457"/>
        <dbReference type="ChEBI" id="CHEBI:456216"/>
        <dbReference type="EC" id="6.3.3.2"/>
    </reaction>
</comment>
<dbReference type="GO" id="GO:0030272">
    <property type="term" value="F:5-formyltetrahydrofolate cyclo-ligase activity"/>
    <property type="evidence" value="ECO:0007669"/>
    <property type="project" value="UniProtKB-EC"/>
</dbReference>
<dbReference type="PIRSF" id="PIRSF006806">
    <property type="entry name" value="FTHF_cligase"/>
    <property type="match status" value="1"/>
</dbReference>